<evidence type="ECO:0000313" key="14">
    <source>
        <dbReference type="Proteomes" id="UP000469215"/>
    </source>
</evidence>
<sequence length="379" mass="39544">MATSPAPADAAPPDGALPSEYRAALGAFEEELRVVRAASAHTVRNYVADARSLLCFLTRESGAGEVESVLPLDAVELGNLRQWLLELSDAGASAGTMARRIAGVRAFFGFCARTGRIERNPALRLASPRTASRLPAVLHQEQARRVLDDTGRTARAGHGEPGPAFAPGAASNPSEGAASDAGGAPDAGEGAPDAGKAPSASEAANPRARALALRDAALVEVLYATGVRVSELVALDLGDIDESAGLLTVLGKGNKERRVPFGTPARTALRLWLADGRPVLAPASGAAGSAVFLGARGGRINVRQVREVVHRVTANRPGSPELSPHGLRHSAATHLVENGADIRQVQDYLGHASLASTQIYTHVSMKRLHDSYRQAHPRA</sequence>
<organism evidence="13 14">
    <name type="scientific">Brevibacterium rongguiense</name>
    <dbReference type="NCBI Taxonomy" id="2695267"/>
    <lineage>
        <taxon>Bacteria</taxon>
        <taxon>Bacillati</taxon>
        <taxon>Actinomycetota</taxon>
        <taxon>Actinomycetes</taxon>
        <taxon>Micrococcales</taxon>
        <taxon>Brevibacteriaceae</taxon>
        <taxon>Brevibacterium</taxon>
    </lineage>
</organism>
<dbReference type="Pfam" id="PF02899">
    <property type="entry name" value="Phage_int_SAM_1"/>
    <property type="match status" value="1"/>
</dbReference>
<keyword evidence="8 9" id="KW-0131">Cell cycle</keyword>
<gene>
    <name evidence="9" type="primary">xerC</name>
    <name evidence="13" type="ORF">GSY69_08980</name>
</gene>
<keyword evidence="6 9" id="KW-0238">DNA-binding</keyword>
<dbReference type="GO" id="GO:0051301">
    <property type="term" value="P:cell division"/>
    <property type="evidence" value="ECO:0007669"/>
    <property type="project" value="UniProtKB-KW"/>
</dbReference>
<evidence type="ECO:0000259" key="12">
    <source>
        <dbReference type="PROSITE" id="PS51900"/>
    </source>
</evidence>
<feature type="region of interest" description="Disordered" evidence="10">
    <location>
        <begin position="152"/>
        <end position="202"/>
    </location>
</feature>
<dbReference type="GO" id="GO:0003677">
    <property type="term" value="F:DNA binding"/>
    <property type="evidence" value="ECO:0007669"/>
    <property type="project" value="UniProtKB-UniRule"/>
</dbReference>
<dbReference type="InterPro" id="IPR002104">
    <property type="entry name" value="Integrase_catalytic"/>
</dbReference>
<comment type="caution">
    <text evidence="13">The sequence shown here is derived from an EMBL/GenBank/DDBJ whole genome shotgun (WGS) entry which is preliminary data.</text>
</comment>
<comment type="subcellular location">
    <subcellularLocation>
        <location evidence="1 9">Cytoplasm</location>
    </subcellularLocation>
</comment>
<evidence type="ECO:0000256" key="1">
    <source>
        <dbReference type="ARBA" id="ARBA00004496"/>
    </source>
</evidence>
<evidence type="ECO:0000256" key="5">
    <source>
        <dbReference type="ARBA" id="ARBA00022908"/>
    </source>
</evidence>
<dbReference type="Pfam" id="PF00589">
    <property type="entry name" value="Phage_integrase"/>
    <property type="match status" value="1"/>
</dbReference>
<feature type="active site" evidence="9">
    <location>
        <position position="252"/>
    </location>
</feature>
<dbReference type="InterPro" id="IPR044068">
    <property type="entry name" value="CB"/>
</dbReference>
<comment type="similarity">
    <text evidence="9">Belongs to the 'phage' integrase family. XerC subfamily.</text>
</comment>
<proteinExistence type="inferred from homology"/>
<feature type="domain" description="Core-binding (CB)" evidence="12">
    <location>
        <begin position="19"/>
        <end position="112"/>
    </location>
</feature>
<dbReference type="PROSITE" id="PS51900">
    <property type="entry name" value="CB"/>
    <property type="match status" value="1"/>
</dbReference>
<dbReference type="InterPro" id="IPR050090">
    <property type="entry name" value="Tyrosine_recombinase_XerCD"/>
</dbReference>
<feature type="active site" description="O-(3'-phospho-DNA)-tyrosine intermediate" evidence="9">
    <location>
        <position position="360"/>
    </location>
</feature>
<dbReference type="HAMAP" id="MF_01808">
    <property type="entry name" value="Recomb_XerC_XerD"/>
    <property type="match status" value="1"/>
</dbReference>
<dbReference type="InterPro" id="IPR011010">
    <property type="entry name" value="DNA_brk_join_enz"/>
</dbReference>
<evidence type="ECO:0000256" key="10">
    <source>
        <dbReference type="SAM" id="MobiDB-lite"/>
    </source>
</evidence>
<reference evidence="13 14" key="1">
    <citation type="submission" date="2020-01" db="EMBL/GenBank/DDBJ databases">
        <authorList>
            <person name="Deng T."/>
        </authorList>
    </citation>
    <scope>NUCLEOTIDE SEQUENCE [LARGE SCALE GENOMIC DNA]</scope>
    <source>
        <strain evidence="13 14">5221</strain>
    </source>
</reference>
<evidence type="ECO:0000256" key="2">
    <source>
        <dbReference type="ARBA" id="ARBA00022490"/>
    </source>
</evidence>
<dbReference type="PANTHER" id="PTHR30349:SF77">
    <property type="entry name" value="TYROSINE RECOMBINASE XERC"/>
    <property type="match status" value="1"/>
</dbReference>
<dbReference type="GO" id="GO:0007059">
    <property type="term" value="P:chromosome segregation"/>
    <property type="evidence" value="ECO:0007669"/>
    <property type="project" value="UniProtKB-UniRule"/>
</dbReference>
<keyword evidence="7 9" id="KW-0233">DNA recombination</keyword>
<comment type="function">
    <text evidence="9">Site-specific tyrosine recombinase, which acts by catalyzing the cutting and rejoining of the recombining DNA molecules. The XerC-XerD complex is essential to convert dimers of the bacterial chromosome into monomers to permit their segregation at cell division. It also contributes to the segregational stability of plasmids.</text>
</comment>
<dbReference type="GO" id="GO:0005737">
    <property type="term" value="C:cytoplasm"/>
    <property type="evidence" value="ECO:0007669"/>
    <property type="project" value="UniProtKB-SubCell"/>
</dbReference>
<dbReference type="GO" id="GO:0006313">
    <property type="term" value="P:DNA transposition"/>
    <property type="evidence" value="ECO:0007669"/>
    <property type="project" value="UniProtKB-UniRule"/>
</dbReference>
<protein>
    <recommendedName>
        <fullName evidence="9">Tyrosine recombinase XerC</fullName>
    </recommendedName>
</protein>
<feature type="active site" evidence="9">
    <location>
        <position position="328"/>
    </location>
</feature>
<feature type="domain" description="Tyr recombinase" evidence="11">
    <location>
        <begin position="183"/>
        <end position="373"/>
    </location>
</feature>
<evidence type="ECO:0000256" key="8">
    <source>
        <dbReference type="ARBA" id="ARBA00023306"/>
    </source>
</evidence>
<keyword evidence="3 9" id="KW-0132">Cell division</keyword>
<dbReference type="InterPro" id="IPR010998">
    <property type="entry name" value="Integrase_recombinase_N"/>
</dbReference>
<keyword evidence="2 9" id="KW-0963">Cytoplasm</keyword>
<dbReference type="EMBL" id="WWEQ01000035">
    <property type="protein sequence ID" value="MYM20094.1"/>
    <property type="molecule type" value="Genomic_DNA"/>
</dbReference>
<evidence type="ECO:0000313" key="13">
    <source>
        <dbReference type="EMBL" id="MYM20094.1"/>
    </source>
</evidence>
<dbReference type="SUPFAM" id="SSF56349">
    <property type="entry name" value="DNA breaking-rejoining enzymes"/>
    <property type="match status" value="1"/>
</dbReference>
<dbReference type="CDD" id="cd00798">
    <property type="entry name" value="INT_XerDC_C"/>
    <property type="match status" value="1"/>
</dbReference>
<dbReference type="InterPro" id="IPR013762">
    <property type="entry name" value="Integrase-like_cat_sf"/>
</dbReference>
<feature type="active site" evidence="9">
    <location>
        <position position="228"/>
    </location>
</feature>
<dbReference type="InterPro" id="IPR004107">
    <property type="entry name" value="Integrase_SAM-like_N"/>
</dbReference>
<evidence type="ECO:0000259" key="11">
    <source>
        <dbReference type="PROSITE" id="PS51898"/>
    </source>
</evidence>
<evidence type="ECO:0000256" key="9">
    <source>
        <dbReference type="HAMAP-Rule" id="MF_01808"/>
    </source>
</evidence>
<dbReference type="Gene3D" id="1.10.443.10">
    <property type="entry name" value="Intergrase catalytic core"/>
    <property type="match status" value="1"/>
</dbReference>
<dbReference type="InterPro" id="IPR023009">
    <property type="entry name" value="Tyrosine_recombinase_XerC/XerD"/>
</dbReference>
<feature type="active site" evidence="9">
    <location>
        <position position="351"/>
    </location>
</feature>
<keyword evidence="4 9" id="KW-0159">Chromosome partition</keyword>
<keyword evidence="5 9" id="KW-0229">DNA integration</keyword>
<dbReference type="GO" id="GO:0009037">
    <property type="term" value="F:tyrosine-based site-specific recombinase activity"/>
    <property type="evidence" value="ECO:0007669"/>
    <property type="project" value="UniProtKB-UniRule"/>
</dbReference>
<evidence type="ECO:0000256" key="4">
    <source>
        <dbReference type="ARBA" id="ARBA00022829"/>
    </source>
</evidence>
<dbReference type="PANTHER" id="PTHR30349">
    <property type="entry name" value="PHAGE INTEGRASE-RELATED"/>
    <property type="match status" value="1"/>
</dbReference>
<evidence type="ECO:0000256" key="3">
    <source>
        <dbReference type="ARBA" id="ARBA00022618"/>
    </source>
</evidence>
<dbReference type="RefSeq" id="WP_160953516.1">
    <property type="nucleotide sequence ID" value="NZ_WWEQ01000035.1"/>
</dbReference>
<comment type="subunit">
    <text evidence="9">Forms a cyclic heterotetrameric complex composed of two molecules of XerC and two molecules of XerD.</text>
</comment>
<feature type="compositionally biased region" description="Low complexity" evidence="10">
    <location>
        <begin position="161"/>
        <end position="202"/>
    </location>
</feature>
<feature type="active site" evidence="9">
    <location>
        <position position="325"/>
    </location>
</feature>
<dbReference type="AlphaFoldDB" id="A0A6N9H986"/>
<accession>A0A6N9H986</accession>
<keyword evidence="14" id="KW-1185">Reference proteome</keyword>
<evidence type="ECO:0000256" key="7">
    <source>
        <dbReference type="ARBA" id="ARBA00023172"/>
    </source>
</evidence>
<dbReference type="Proteomes" id="UP000469215">
    <property type="component" value="Unassembled WGS sequence"/>
</dbReference>
<dbReference type="Gene3D" id="1.10.150.130">
    <property type="match status" value="1"/>
</dbReference>
<dbReference type="PROSITE" id="PS51898">
    <property type="entry name" value="TYR_RECOMBINASE"/>
    <property type="match status" value="1"/>
</dbReference>
<dbReference type="SUPFAM" id="SSF47823">
    <property type="entry name" value="lambda integrase-like, N-terminal domain"/>
    <property type="match status" value="1"/>
</dbReference>
<name>A0A6N9H986_9MICO</name>
<evidence type="ECO:0000256" key="6">
    <source>
        <dbReference type="ARBA" id="ARBA00023125"/>
    </source>
</evidence>